<dbReference type="EMBL" id="CZBM01000002">
    <property type="protein sequence ID" value="CUP77898.1"/>
    <property type="molecule type" value="Genomic_DNA"/>
</dbReference>
<dbReference type="Proteomes" id="UP000471216">
    <property type="component" value="Unassembled WGS sequence"/>
</dbReference>
<evidence type="ECO:0000313" key="2">
    <source>
        <dbReference type="EMBL" id="MRY83642.1"/>
    </source>
</evidence>
<dbReference type="EMBL" id="NFJX01000001">
    <property type="protein sequence ID" value="OUP22928.1"/>
    <property type="molecule type" value="Genomic_DNA"/>
</dbReference>
<organism evidence="1 6">
    <name type="scientific">Parabacteroides distasonis</name>
    <dbReference type="NCBI Taxonomy" id="823"/>
    <lineage>
        <taxon>Bacteria</taxon>
        <taxon>Pseudomonadati</taxon>
        <taxon>Bacteroidota</taxon>
        <taxon>Bacteroidia</taxon>
        <taxon>Bacteroidales</taxon>
        <taxon>Tannerellaceae</taxon>
        <taxon>Parabacteroides</taxon>
    </lineage>
</organism>
<dbReference type="EMBL" id="CP051672">
    <property type="protein sequence ID" value="QJE30404.1"/>
    <property type="molecule type" value="Genomic_DNA"/>
</dbReference>
<evidence type="ECO:0000313" key="6">
    <source>
        <dbReference type="Proteomes" id="UP000095332"/>
    </source>
</evidence>
<dbReference type="EMBL" id="WKMX01000011">
    <property type="protein sequence ID" value="MRZ06933.1"/>
    <property type="molecule type" value="Genomic_DNA"/>
</dbReference>
<gene>
    <name evidence="4" type="ORF">B5F32_01705</name>
    <name evidence="1" type="ORF">ERS852560_00683</name>
    <name evidence="3" type="ORF">GKD54_12020</name>
    <name evidence="2" type="ORF">GKD58_05075</name>
    <name evidence="5" type="ORF">HHO38_19900</name>
</gene>
<accession>A0A174R404</accession>
<evidence type="ECO:0000313" key="8">
    <source>
        <dbReference type="Proteomes" id="UP000450599"/>
    </source>
</evidence>
<dbReference type="Proteomes" id="UP000095332">
    <property type="component" value="Unassembled WGS sequence"/>
</dbReference>
<protein>
    <submittedName>
        <fullName evidence="2">Outer membrane beta-barrel protein</fullName>
    </submittedName>
</protein>
<dbReference type="Proteomes" id="UP000501982">
    <property type="component" value="Chromosome"/>
</dbReference>
<dbReference type="AlphaFoldDB" id="A0A174R404"/>
<reference evidence="4" key="3">
    <citation type="journal article" date="2018" name="BMC Genomics">
        <title>Whole genome sequencing and function prediction of 133 gut anaerobes isolated from chicken caecum in pure cultures.</title>
        <authorList>
            <person name="Medvecky M."/>
            <person name="Cejkova D."/>
            <person name="Polansky O."/>
            <person name="Karasova D."/>
            <person name="Kubasova T."/>
            <person name="Cizek A."/>
            <person name="Rychlik I."/>
        </authorList>
    </citation>
    <scope>NUCLEOTIDE SEQUENCE</scope>
    <source>
        <strain evidence="4">An199</strain>
    </source>
</reference>
<name>A0A174R404_PARDI</name>
<reference evidence="7" key="2">
    <citation type="submission" date="2017-04" db="EMBL/GenBank/DDBJ databases">
        <title>Function of individual gut microbiota members based on whole genome sequencing of pure cultures obtained from chicken caecum.</title>
        <authorList>
            <person name="Medvecky M."/>
            <person name="Cejkova D."/>
            <person name="Polansky O."/>
            <person name="Karasova D."/>
            <person name="Kubasova T."/>
            <person name="Cizek A."/>
            <person name="Rychlik I."/>
        </authorList>
    </citation>
    <scope>NUCLEOTIDE SEQUENCE [LARGE SCALE GENOMIC DNA]</scope>
    <source>
        <strain evidence="7">An199</strain>
    </source>
</reference>
<evidence type="ECO:0000313" key="5">
    <source>
        <dbReference type="EMBL" id="QJE30404.1"/>
    </source>
</evidence>
<dbReference type="Pfam" id="PF13715">
    <property type="entry name" value="CarbopepD_reg_2"/>
    <property type="match status" value="1"/>
</dbReference>
<evidence type="ECO:0000313" key="7">
    <source>
        <dbReference type="Proteomes" id="UP000195950"/>
    </source>
</evidence>
<evidence type="ECO:0000313" key="9">
    <source>
        <dbReference type="Proteomes" id="UP000471216"/>
    </source>
</evidence>
<dbReference type="InterPro" id="IPR008969">
    <property type="entry name" value="CarboxyPept-like_regulatory"/>
</dbReference>
<reference evidence="8 9" key="4">
    <citation type="journal article" date="2019" name="Nat. Med.">
        <title>A library of human gut bacterial isolates paired with longitudinal multiomics data enables mechanistic microbiome research.</title>
        <authorList>
            <person name="Poyet M."/>
            <person name="Groussin M."/>
            <person name="Gibbons S.M."/>
            <person name="Avila-Pacheco J."/>
            <person name="Jiang X."/>
            <person name="Kearney S.M."/>
            <person name="Perrotta A.R."/>
            <person name="Berdy B."/>
            <person name="Zhao S."/>
            <person name="Lieberman T.D."/>
            <person name="Swanson P.K."/>
            <person name="Smith M."/>
            <person name="Roesemann S."/>
            <person name="Alexander J.E."/>
            <person name="Rich S.A."/>
            <person name="Livny J."/>
            <person name="Vlamakis H."/>
            <person name="Clish C."/>
            <person name="Bullock K."/>
            <person name="Deik A."/>
            <person name="Scott J."/>
            <person name="Pierce K.A."/>
            <person name="Xavier R.J."/>
            <person name="Alm E.J."/>
        </authorList>
    </citation>
    <scope>NUCLEOTIDE SEQUENCE [LARGE SCALE GENOMIC DNA]</scope>
    <source>
        <strain evidence="3 9">BIOML-A10</strain>
        <strain evidence="2 8">BIOML-A11</strain>
    </source>
</reference>
<proteinExistence type="predicted"/>
<evidence type="ECO:0000313" key="1">
    <source>
        <dbReference type="EMBL" id="CUP77898.1"/>
    </source>
</evidence>
<reference evidence="5 10" key="5">
    <citation type="submission" date="2020-04" db="EMBL/GenBank/DDBJ databases">
        <title>Complete Genomes and Methylome analysis of CBBP consortium that reverse antibiotic-induced susceptibility to vancomycin-resistant Enterococcus faecium infection.</title>
        <authorList>
            <person name="Fomenkov A."/>
            <person name="Zhang Z."/>
            <person name="Pamer E."/>
            <person name="Roberts R.J."/>
        </authorList>
    </citation>
    <scope>NUCLEOTIDE SEQUENCE [LARGE SCALE GENOMIC DNA]</scope>
    <source>
        <strain evidence="10">CBBP</strain>
        <strain evidence="5">CBBP-1</strain>
    </source>
</reference>
<evidence type="ECO:0000313" key="10">
    <source>
        <dbReference type="Proteomes" id="UP000501982"/>
    </source>
</evidence>
<evidence type="ECO:0000313" key="4">
    <source>
        <dbReference type="EMBL" id="OUP22928.1"/>
    </source>
</evidence>
<dbReference type="Proteomes" id="UP000450599">
    <property type="component" value="Unassembled WGS sequence"/>
</dbReference>
<dbReference type="SUPFAM" id="SSF56935">
    <property type="entry name" value="Porins"/>
    <property type="match status" value="1"/>
</dbReference>
<dbReference type="Proteomes" id="UP000195950">
    <property type="component" value="Unassembled WGS sequence"/>
</dbReference>
<evidence type="ECO:0000313" key="3">
    <source>
        <dbReference type="EMBL" id="MRZ06933.1"/>
    </source>
</evidence>
<dbReference type="SUPFAM" id="SSF49464">
    <property type="entry name" value="Carboxypeptidase regulatory domain-like"/>
    <property type="match status" value="1"/>
</dbReference>
<reference evidence="1 6" key="1">
    <citation type="submission" date="2015-09" db="EMBL/GenBank/DDBJ databases">
        <authorList>
            <consortium name="Pathogen Informatics"/>
        </authorList>
    </citation>
    <scope>NUCLEOTIDE SEQUENCE [LARGE SCALE GENOMIC DNA]</scope>
    <source>
        <strain evidence="1 6">2789STDY5834948</strain>
    </source>
</reference>
<dbReference type="RefSeq" id="WP_008772686.1">
    <property type="nucleotide sequence ID" value="NZ_CAKOBV010000006.1"/>
</dbReference>
<dbReference type="EMBL" id="WKMW01000004">
    <property type="protein sequence ID" value="MRY83642.1"/>
    <property type="molecule type" value="Genomic_DNA"/>
</dbReference>
<sequence>MRVLIVLCSLFTLFSVEAQKKIVLSGIVVNAESEALVGANVALYNATDSTLITGKASDAKGAFKIDCKLINRCYLQISFLGYKTQRLGLVNVYENQEFGKIILETNEVMTDEVQIIASQQVQELDRMIVYPDRIQVKQSATPLDLLANMMLPGLDVNTVERTATALDKAVEFRINGRKVNVKDVDALTASNIQKVEYIDNPGLEYGKGAGAVVNYITKEPITGFSTSGSLLNAVWVGFGNDFLNMRWNHKRSEIGVSYNTMFRKYKKRSNDQTNRYFFPDQTEILREYMGENTPFKSQEHNLNISYSLMKEKDYLFSVIGRMAYKYNEKNYLANIYENGAFSSRQGSERSTRDILPELDIYFSKQITPRQGLSVNVVGGYVSSDLDYWYEEEERDRYFTSFSADGSRYNLIGELKYNDRFSKNHSLSIGIKESHFWEEDRYSNESGVRETDNNYLYAYAQLSGNFNKFIYNAGVSGAMSRYGQLDRNCTFWSFQPAISLGYRFSKTSLLRYNFELSSEDPQVAYLNDVVQVVNPYLQSQGNRNLSAYNAYENSLVYSFTHKKLNLQLSGYHYYMDNPVTDHIYYDDKAGMFINSYLNQGYMQRYFLMAYGRYSGLFNNILTLSARLRYSHYKTSGENYRHHLNTFSASFQANINYKDFSLLLTADTRDKYLMGERLEYRSLSSIAMLQYSKKHFIVGLGLYYPFAKQWDAGSDLLSSITPQKSWTTIKDNGRMLFVRLSWNFFSGRKYKSGKKSLNNEGGMPGLSTMPVID</sequence>